<evidence type="ECO:0000256" key="2">
    <source>
        <dbReference type="SAM" id="SignalP"/>
    </source>
</evidence>
<gene>
    <name evidence="3" type="ORF">E1293_44890</name>
</gene>
<dbReference type="PROSITE" id="PS51257">
    <property type="entry name" value="PROKAR_LIPOPROTEIN"/>
    <property type="match status" value="1"/>
</dbReference>
<dbReference type="AlphaFoldDB" id="A0A4R4ZRE2"/>
<evidence type="ECO:0000313" key="4">
    <source>
        <dbReference type="Proteomes" id="UP000295578"/>
    </source>
</evidence>
<protein>
    <recommendedName>
        <fullName evidence="5">EfeO-type cupredoxin-like domain-containing protein</fullName>
    </recommendedName>
</protein>
<feature type="region of interest" description="Disordered" evidence="1">
    <location>
        <begin position="23"/>
        <end position="52"/>
    </location>
</feature>
<evidence type="ECO:0000313" key="3">
    <source>
        <dbReference type="EMBL" id="TDD61543.1"/>
    </source>
</evidence>
<proteinExistence type="predicted"/>
<sequence>MTRTAAAGAVAAVLLVTAAGCGESAPETGPGGPAATSPGAPAASTTSAASGPSAVRIAVTVTGGKAHTAQRRVKVPRGATVEITVTSDTADQFHLHGYDRELRLAPGRPAVLRFTADTPGVFEAELHHSGARAFELQVG</sequence>
<dbReference type="SUPFAM" id="SSF49503">
    <property type="entry name" value="Cupredoxins"/>
    <property type="match status" value="1"/>
</dbReference>
<keyword evidence="2" id="KW-0732">Signal</keyword>
<reference evidence="3 4" key="1">
    <citation type="submission" date="2019-03" db="EMBL/GenBank/DDBJ databases">
        <title>Draft genome sequences of novel Actinobacteria.</title>
        <authorList>
            <person name="Sahin N."/>
            <person name="Ay H."/>
            <person name="Saygin H."/>
        </authorList>
    </citation>
    <scope>NUCLEOTIDE SEQUENCE [LARGE SCALE GENOMIC DNA]</scope>
    <source>
        <strain evidence="3 4">DSM 45941</strain>
    </source>
</reference>
<name>A0A4R4ZRE2_9ACTN</name>
<dbReference type="Proteomes" id="UP000295578">
    <property type="component" value="Unassembled WGS sequence"/>
</dbReference>
<accession>A0A4R4ZRE2</accession>
<feature type="chain" id="PRO_5039509468" description="EfeO-type cupredoxin-like domain-containing protein" evidence="2">
    <location>
        <begin position="19"/>
        <end position="139"/>
    </location>
</feature>
<evidence type="ECO:0008006" key="5">
    <source>
        <dbReference type="Google" id="ProtNLM"/>
    </source>
</evidence>
<dbReference type="Gene3D" id="2.60.40.420">
    <property type="entry name" value="Cupredoxins - blue copper proteins"/>
    <property type="match status" value="1"/>
</dbReference>
<dbReference type="OrthoDB" id="6717945at2"/>
<organism evidence="3 4">
    <name type="scientific">Actinomadura darangshiensis</name>
    <dbReference type="NCBI Taxonomy" id="705336"/>
    <lineage>
        <taxon>Bacteria</taxon>
        <taxon>Bacillati</taxon>
        <taxon>Actinomycetota</taxon>
        <taxon>Actinomycetes</taxon>
        <taxon>Streptosporangiales</taxon>
        <taxon>Thermomonosporaceae</taxon>
        <taxon>Actinomadura</taxon>
    </lineage>
</organism>
<feature type="signal peptide" evidence="2">
    <location>
        <begin position="1"/>
        <end position="18"/>
    </location>
</feature>
<evidence type="ECO:0000256" key="1">
    <source>
        <dbReference type="SAM" id="MobiDB-lite"/>
    </source>
</evidence>
<dbReference type="InterPro" id="IPR008972">
    <property type="entry name" value="Cupredoxin"/>
</dbReference>
<keyword evidence="4" id="KW-1185">Reference proteome</keyword>
<comment type="caution">
    <text evidence="3">The sequence shown here is derived from an EMBL/GenBank/DDBJ whole genome shotgun (WGS) entry which is preliminary data.</text>
</comment>
<dbReference type="EMBL" id="SMKY01000475">
    <property type="protein sequence ID" value="TDD61543.1"/>
    <property type="molecule type" value="Genomic_DNA"/>
</dbReference>